<dbReference type="PIRSF" id="PIRSF020623">
    <property type="entry name" value="PaaX"/>
    <property type="match status" value="1"/>
</dbReference>
<name>A0A2D0J2D0_XENBU</name>
<accession>A0A2D0J2D0</accession>
<dbReference type="Gene3D" id="1.20.58.1460">
    <property type="match status" value="1"/>
</dbReference>
<sequence>MVVSPNTPLSYVNVMTQFRFENNKNMTHKLDDFIQYALDAQPISGTSLIISLYGDALSHRGGEIWLGSLSLLLEPMGFSDRFVRTSVFRLQKEGWLEVEKIGRRSYYRITERGMNQFRHAESKIYLSEQPAWDGKWDLLLLEESNKEERSRLKKELSWLGFGQLNGTLMAAPSSSQSDIPALLGELNASDSVIYFRADYPYPRSEQSLKERVSASWSLDQVAQHYHEFIISFRPLMKLLQDCNTDELTPERCFQLRLLLIHFYRRVVLRDPLLPNVLLPAQWEGQIARHLCINIYQRIGPAATRYISEQCETTIGKLPQPAAAYYRRFGGLRSGT</sequence>
<comment type="caution">
    <text evidence="4">The sequence shown here is derived from an EMBL/GenBank/DDBJ whole genome shotgun (WGS) entry which is preliminary data.</text>
</comment>
<dbReference type="AlphaFoldDB" id="A0A2D0J2D0"/>
<evidence type="ECO:0000313" key="5">
    <source>
        <dbReference type="Proteomes" id="UP000225833"/>
    </source>
</evidence>
<gene>
    <name evidence="4" type="ORF">Xbud_01469</name>
</gene>
<dbReference type="InterPro" id="IPR036390">
    <property type="entry name" value="WH_DNA-bd_sf"/>
</dbReference>
<organism evidence="4 5">
    <name type="scientific">Xenorhabdus budapestensis</name>
    <dbReference type="NCBI Taxonomy" id="290110"/>
    <lineage>
        <taxon>Bacteria</taxon>
        <taxon>Pseudomonadati</taxon>
        <taxon>Pseudomonadota</taxon>
        <taxon>Gammaproteobacteria</taxon>
        <taxon>Enterobacterales</taxon>
        <taxon>Morganellaceae</taxon>
        <taxon>Xenorhabdus</taxon>
    </lineage>
</organism>
<reference evidence="4 5" key="1">
    <citation type="journal article" date="2017" name="Nat. Microbiol.">
        <title>Natural product diversity associated with the nematode symbionts Photorhabdus and Xenorhabdus.</title>
        <authorList>
            <person name="Tobias N.J."/>
            <person name="Wolff H."/>
            <person name="Djahanschiri B."/>
            <person name="Grundmann F."/>
            <person name="Kronenwerth M."/>
            <person name="Shi Y.M."/>
            <person name="Simonyi S."/>
            <person name="Grun P."/>
            <person name="Shapiro-Ilan D."/>
            <person name="Pidot S.J."/>
            <person name="Stinear T.P."/>
            <person name="Ebersberger I."/>
            <person name="Bode H.B."/>
        </authorList>
    </citation>
    <scope>NUCLEOTIDE SEQUENCE [LARGE SCALE GENOMIC DNA]</scope>
    <source>
        <strain evidence="4 5">DSM 16342</strain>
    </source>
</reference>
<evidence type="ECO:0000313" key="4">
    <source>
        <dbReference type="EMBL" id="PHM28460.1"/>
    </source>
</evidence>
<dbReference type="NCBIfam" id="TIGR02277">
    <property type="entry name" value="PaaX_trns_reg"/>
    <property type="match status" value="1"/>
</dbReference>
<dbReference type="Pfam" id="PF20803">
    <property type="entry name" value="PaaX_M"/>
    <property type="match status" value="1"/>
</dbReference>
<evidence type="ECO:0000259" key="3">
    <source>
        <dbReference type="Pfam" id="PF20803"/>
    </source>
</evidence>
<dbReference type="InterPro" id="IPR011965">
    <property type="entry name" value="PaaX_trns_reg"/>
</dbReference>
<dbReference type="Proteomes" id="UP000225833">
    <property type="component" value="Unassembled WGS sequence"/>
</dbReference>
<feature type="domain" description="Transcriptional repressor PaaX-like C-terminal" evidence="2">
    <location>
        <begin position="216"/>
        <end position="307"/>
    </location>
</feature>
<feature type="domain" description="Transcriptional repressor PaaX-like N-terminal" evidence="1">
    <location>
        <begin position="45"/>
        <end position="113"/>
    </location>
</feature>
<protein>
    <submittedName>
        <fullName evidence="4">Phenylacetic acid degradation operon negative regulatory protein PaaX</fullName>
    </submittedName>
</protein>
<dbReference type="InterPro" id="IPR048846">
    <property type="entry name" value="PaaX-like_central"/>
</dbReference>
<dbReference type="EMBL" id="NIBS01000005">
    <property type="protein sequence ID" value="PHM28460.1"/>
    <property type="molecule type" value="Genomic_DNA"/>
</dbReference>
<evidence type="ECO:0000259" key="2">
    <source>
        <dbReference type="Pfam" id="PF08223"/>
    </source>
</evidence>
<dbReference type="InterPro" id="IPR036388">
    <property type="entry name" value="WH-like_DNA-bd_sf"/>
</dbReference>
<evidence type="ECO:0000259" key="1">
    <source>
        <dbReference type="Pfam" id="PF07848"/>
    </source>
</evidence>
<dbReference type="Pfam" id="PF08223">
    <property type="entry name" value="PaaX_C"/>
    <property type="match status" value="1"/>
</dbReference>
<feature type="domain" description="Transcriptional repressor PaaX-like central Cas2-like" evidence="3">
    <location>
        <begin position="130"/>
        <end position="207"/>
    </location>
</feature>
<dbReference type="SUPFAM" id="SSF46785">
    <property type="entry name" value="Winged helix' DNA-binding domain"/>
    <property type="match status" value="1"/>
</dbReference>
<dbReference type="InterPro" id="IPR012906">
    <property type="entry name" value="PaaX-like_N"/>
</dbReference>
<proteinExistence type="predicted"/>
<dbReference type="InterPro" id="IPR013225">
    <property type="entry name" value="PaaX_C"/>
</dbReference>
<dbReference type="PANTHER" id="PTHR30319">
    <property type="entry name" value="PHENYLACETIC ACID REGULATOR-RELATED TRANSCRIPTIONAL REPRESSOR"/>
    <property type="match status" value="1"/>
</dbReference>
<dbReference type="Gene3D" id="1.10.10.10">
    <property type="entry name" value="Winged helix-like DNA-binding domain superfamily/Winged helix DNA-binding domain"/>
    <property type="match status" value="1"/>
</dbReference>
<dbReference type="PANTHER" id="PTHR30319:SF1">
    <property type="entry name" value="TRANSCRIPTIONAL REPRESSOR PAAX"/>
    <property type="match status" value="1"/>
</dbReference>
<dbReference type="Gene3D" id="3.30.70.2650">
    <property type="match status" value="1"/>
</dbReference>
<dbReference type="Pfam" id="PF07848">
    <property type="entry name" value="PaaX"/>
    <property type="match status" value="1"/>
</dbReference>
<dbReference type="GO" id="GO:0006351">
    <property type="term" value="P:DNA-templated transcription"/>
    <property type="evidence" value="ECO:0007669"/>
    <property type="project" value="InterPro"/>
</dbReference>